<sequence>MDMALDEVIRQESSTKRAANGGGNRRRGARSKNSSGGARRQDRRGNRQSPYARSVPAGNSDEPWTHDLYEGKETTTARRQHDARSEITGRKKKTTTAAAAAGGGAAQPQFTVSFRGAALAAGNSDSTPTSTRITVSNLHYDVTRDDLIELFGQVGTVKRVYIHYDKADRSLGVADITFEDADSARRSIERYDKVTLDGQPMHIAYYGSKDNQGRAGRPSILDRLGEKVYVNDTDNEGSPRGQRRSSGRTTQRRQQGRGKASNQQRRRQQPEKSAEELDRELDGYMQVDTLAQ</sequence>
<dbReference type="SMART" id="SM01218">
    <property type="entry name" value="FoP_duplication"/>
    <property type="match status" value="1"/>
</dbReference>
<dbReference type="GO" id="GO:0006406">
    <property type="term" value="P:mRNA export from nucleus"/>
    <property type="evidence" value="ECO:0007669"/>
    <property type="project" value="TreeGrafter"/>
</dbReference>
<gene>
    <name evidence="5" type="ORF">SYNPS1DRAFT_30945</name>
</gene>
<keyword evidence="6" id="KW-1185">Reference proteome</keyword>
<dbReference type="InterPro" id="IPR035979">
    <property type="entry name" value="RBD_domain_sf"/>
</dbReference>
<accession>A0A4P9YU34</accession>
<feature type="region of interest" description="Disordered" evidence="3">
    <location>
        <begin position="228"/>
        <end position="292"/>
    </location>
</feature>
<evidence type="ECO:0000313" key="5">
    <source>
        <dbReference type="EMBL" id="RKP23324.1"/>
    </source>
</evidence>
<dbReference type="GO" id="GO:0003729">
    <property type="term" value="F:mRNA binding"/>
    <property type="evidence" value="ECO:0007669"/>
    <property type="project" value="TreeGrafter"/>
</dbReference>
<evidence type="ECO:0000256" key="2">
    <source>
        <dbReference type="PROSITE-ProRule" id="PRU00176"/>
    </source>
</evidence>
<feature type="domain" description="RRM" evidence="4">
    <location>
        <begin position="131"/>
        <end position="208"/>
    </location>
</feature>
<dbReference type="AlphaFoldDB" id="A0A4P9YU34"/>
<reference evidence="6" key="1">
    <citation type="journal article" date="2018" name="Nat. Microbiol.">
        <title>Leveraging single-cell genomics to expand the fungal tree of life.</title>
        <authorList>
            <person name="Ahrendt S.R."/>
            <person name="Quandt C.A."/>
            <person name="Ciobanu D."/>
            <person name="Clum A."/>
            <person name="Salamov A."/>
            <person name="Andreopoulos B."/>
            <person name="Cheng J.F."/>
            <person name="Woyke T."/>
            <person name="Pelin A."/>
            <person name="Henrissat B."/>
            <person name="Reynolds N.K."/>
            <person name="Benny G.L."/>
            <person name="Smith M.E."/>
            <person name="James T.Y."/>
            <person name="Grigoriev I.V."/>
        </authorList>
    </citation>
    <scope>NUCLEOTIDE SEQUENCE [LARGE SCALE GENOMIC DNA]</scope>
    <source>
        <strain evidence="6">Benny S71-1</strain>
    </source>
</reference>
<dbReference type="Pfam" id="PF13865">
    <property type="entry name" value="FoP_duplication"/>
    <property type="match status" value="1"/>
</dbReference>
<dbReference type="OrthoDB" id="1049195at2759"/>
<evidence type="ECO:0000313" key="6">
    <source>
        <dbReference type="Proteomes" id="UP000278143"/>
    </source>
</evidence>
<dbReference type="PANTHER" id="PTHR19965:SF35">
    <property type="entry name" value="RNA ANNEALING PROTEIN YRA1"/>
    <property type="match status" value="1"/>
</dbReference>
<feature type="region of interest" description="Disordered" evidence="3">
    <location>
        <begin position="1"/>
        <end position="106"/>
    </location>
</feature>
<dbReference type="CDD" id="cd12418">
    <property type="entry name" value="RRM_Aly_REF_like"/>
    <property type="match status" value="1"/>
</dbReference>
<dbReference type="InterPro" id="IPR051229">
    <property type="entry name" value="ALYREF_mRNA_export"/>
</dbReference>
<dbReference type="EMBL" id="KZ991090">
    <property type="protein sequence ID" value="RKP23324.1"/>
    <property type="molecule type" value="Genomic_DNA"/>
</dbReference>
<feature type="compositionally biased region" description="Basic and acidic residues" evidence="3">
    <location>
        <begin position="268"/>
        <end position="282"/>
    </location>
</feature>
<protein>
    <recommendedName>
        <fullName evidence="4">RRM domain-containing protein</fullName>
    </recommendedName>
</protein>
<evidence type="ECO:0000259" key="4">
    <source>
        <dbReference type="PROSITE" id="PS50102"/>
    </source>
</evidence>
<dbReference type="Gene3D" id="3.30.70.330">
    <property type="match status" value="1"/>
</dbReference>
<keyword evidence="1 2" id="KW-0694">RNA-binding</keyword>
<dbReference type="Proteomes" id="UP000278143">
    <property type="component" value="Unassembled WGS sequence"/>
</dbReference>
<dbReference type="PANTHER" id="PTHR19965">
    <property type="entry name" value="RNA AND EXPORT FACTOR BINDING PROTEIN"/>
    <property type="match status" value="1"/>
</dbReference>
<feature type="compositionally biased region" description="Basic residues" evidence="3">
    <location>
        <begin position="241"/>
        <end position="256"/>
    </location>
</feature>
<dbReference type="PROSITE" id="PS50102">
    <property type="entry name" value="RRM"/>
    <property type="match status" value="1"/>
</dbReference>
<proteinExistence type="predicted"/>
<evidence type="ECO:0000256" key="1">
    <source>
        <dbReference type="ARBA" id="ARBA00022884"/>
    </source>
</evidence>
<dbReference type="SMART" id="SM00360">
    <property type="entry name" value="RRM"/>
    <property type="match status" value="1"/>
</dbReference>
<dbReference type="SUPFAM" id="SSF54928">
    <property type="entry name" value="RNA-binding domain, RBD"/>
    <property type="match status" value="1"/>
</dbReference>
<feature type="compositionally biased region" description="Basic and acidic residues" evidence="3">
    <location>
        <begin position="63"/>
        <end position="89"/>
    </location>
</feature>
<dbReference type="InterPro" id="IPR025715">
    <property type="entry name" value="FoP_C"/>
</dbReference>
<dbReference type="Pfam" id="PF00076">
    <property type="entry name" value="RRM_1"/>
    <property type="match status" value="1"/>
</dbReference>
<organism evidence="5 6">
    <name type="scientific">Syncephalis pseudoplumigaleata</name>
    <dbReference type="NCBI Taxonomy" id="1712513"/>
    <lineage>
        <taxon>Eukaryota</taxon>
        <taxon>Fungi</taxon>
        <taxon>Fungi incertae sedis</taxon>
        <taxon>Zoopagomycota</taxon>
        <taxon>Zoopagomycotina</taxon>
        <taxon>Zoopagomycetes</taxon>
        <taxon>Zoopagales</taxon>
        <taxon>Piptocephalidaceae</taxon>
        <taxon>Syncephalis</taxon>
    </lineage>
</organism>
<dbReference type="GO" id="GO:0005634">
    <property type="term" value="C:nucleus"/>
    <property type="evidence" value="ECO:0007669"/>
    <property type="project" value="TreeGrafter"/>
</dbReference>
<dbReference type="InterPro" id="IPR000504">
    <property type="entry name" value="RRM_dom"/>
</dbReference>
<name>A0A4P9YU34_9FUNG</name>
<evidence type="ECO:0000256" key="3">
    <source>
        <dbReference type="SAM" id="MobiDB-lite"/>
    </source>
</evidence>
<dbReference type="InterPro" id="IPR012677">
    <property type="entry name" value="Nucleotide-bd_a/b_plait_sf"/>
</dbReference>